<dbReference type="AlphaFoldDB" id="A0AAX4P8F3"/>
<dbReference type="GO" id="GO:0016538">
    <property type="term" value="F:cyclin-dependent protein serine/threonine kinase regulator activity"/>
    <property type="evidence" value="ECO:0007669"/>
    <property type="project" value="InterPro"/>
</dbReference>
<evidence type="ECO:0000313" key="3">
    <source>
        <dbReference type="EMBL" id="WZN62146.1"/>
    </source>
</evidence>
<feature type="domain" description="Cyclin-like" evidence="2">
    <location>
        <begin position="156"/>
        <end position="241"/>
    </location>
</feature>
<gene>
    <name evidence="3" type="ORF">HKI87_05g36820</name>
</gene>
<name>A0AAX4P8F3_9CHLO</name>
<dbReference type="InterPro" id="IPR043198">
    <property type="entry name" value="Cyclin/Ssn8"/>
</dbReference>
<sequence length="259" mass="29983">MSRKRGRFSFVVPAEYVDDSESRRDGVSNDDEVMLRVYGCEIIQQAGQLLRLPQQACATAQVIFQRFYIKRSFVDFKVEFSAMAATWLASKLEETPRALRWILQVFHRVDRRRNGLPLAPLEYHDPLFSNWRTNVTVTERYMLREFGFSIKVEHPHKLVLVLLSPQVLNASHELTQEAWNLLNDSLRTTACVRFNPETVACAMILLAARRLGEPLPESPPWWEMFDLSPAQLEECIGLVNHLYTLPRAHSIPVWKDLSD</sequence>
<organism evidence="3 4">
    <name type="scientific">Chloropicon roscoffensis</name>
    <dbReference type="NCBI Taxonomy" id="1461544"/>
    <lineage>
        <taxon>Eukaryota</taxon>
        <taxon>Viridiplantae</taxon>
        <taxon>Chlorophyta</taxon>
        <taxon>Chloropicophyceae</taxon>
        <taxon>Chloropicales</taxon>
        <taxon>Chloropicaceae</taxon>
        <taxon>Chloropicon</taxon>
    </lineage>
</organism>
<dbReference type="SMART" id="SM00385">
    <property type="entry name" value="CYCLIN"/>
    <property type="match status" value="2"/>
</dbReference>
<protein>
    <submittedName>
        <fullName evidence="3">Cyclin</fullName>
    </submittedName>
</protein>
<dbReference type="Gene3D" id="1.10.472.10">
    <property type="entry name" value="Cyclin-like"/>
    <property type="match status" value="2"/>
</dbReference>
<evidence type="ECO:0000256" key="1">
    <source>
        <dbReference type="RuleBase" id="RU000383"/>
    </source>
</evidence>
<dbReference type="PANTHER" id="PTHR10026">
    <property type="entry name" value="CYCLIN"/>
    <property type="match status" value="1"/>
</dbReference>
<dbReference type="Pfam" id="PF00134">
    <property type="entry name" value="Cyclin_N"/>
    <property type="match status" value="1"/>
</dbReference>
<keyword evidence="1" id="KW-0195">Cyclin</keyword>
<dbReference type="InterPro" id="IPR036915">
    <property type="entry name" value="Cyclin-like_sf"/>
</dbReference>
<dbReference type="Proteomes" id="UP001472866">
    <property type="component" value="Chromosome 05"/>
</dbReference>
<dbReference type="GO" id="GO:0006357">
    <property type="term" value="P:regulation of transcription by RNA polymerase II"/>
    <property type="evidence" value="ECO:0007669"/>
    <property type="project" value="InterPro"/>
</dbReference>
<accession>A0AAX4P8F3</accession>
<dbReference type="SUPFAM" id="SSF47954">
    <property type="entry name" value="Cyclin-like"/>
    <property type="match status" value="2"/>
</dbReference>
<dbReference type="FunFam" id="1.10.472.10:FF:000031">
    <property type="entry name" value="cyclin-L1-1-like isoform X1"/>
    <property type="match status" value="1"/>
</dbReference>
<dbReference type="PIRSF" id="PIRSF036580">
    <property type="entry name" value="Cyclin_L"/>
    <property type="match status" value="1"/>
</dbReference>
<reference evidence="3 4" key="1">
    <citation type="submission" date="2024-03" db="EMBL/GenBank/DDBJ databases">
        <title>Complete genome sequence of the green alga Chloropicon roscoffensis RCC1871.</title>
        <authorList>
            <person name="Lemieux C."/>
            <person name="Pombert J.-F."/>
            <person name="Otis C."/>
            <person name="Turmel M."/>
        </authorList>
    </citation>
    <scope>NUCLEOTIDE SEQUENCE [LARGE SCALE GENOMIC DNA]</scope>
    <source>
        <strain evidence="3 4">RCC1871</strain>
    </source>
</reference>
<evidence type="ECO:0000313" key="4">
    <source>
        <dbReference type="Proteomes" id="UP001472866"/>
    </source>
</evidence>
<dbReference type="InterPro" id="IPR013763">
    <property type="entry name" value="Cyclin-like_dom"/>
</dbReference>
<dbReference type="EMBL" id="CP151505">
    <property type="protein sequence ID" value="WZN62146.1"/>
    <property type="molecule type" value="Genomic_DNA"/>
</dbReference>
<dbReference type="Pfam" id="PF21797">
    <property type="entry name" value="CycT2-like_C"/>
    <property type="match status" value="1"/>
</dbReference>
<proteinExistence type="inferred from homology"/>
<evidence type="ECO:0000259" key="2">
    <source>
        <dbReference type="SMART" id="SM00385"/>
    </source>
</evidence>
<dbReference type="InterPro" id="IPR006671">
    <property type="entry name" value="Cyclin_N"/>
</dbReference>
<keyword evidence="4" id="KW-1185">Reference proteome</keyword>
<comment type="similarity">
    <text evidence="1">Belongs to the cyclin family.</text>
</comment>
<feature type="domain" description="Cyclin-like" evidence="2">
    <location>
        <begin position="41"/>
        <end position="144"/>
    </location>
</feature>
<dbReference type="CDD" id="cd20532">
    <property type="entry name" value="CYCLIN_CCNL_rpt1"/>
    <property type="match status" value="1"/>
</dbReference>